<accession>A0A8S5UFL2</accession>
<reference evidence="1" key="1">
    <citation type="journal article" date="2021" name="Proc. Natl. Acad. Sci. U.S.A.">
        <title>A Catalog of Tens of Thousands of Viruses from Human Metagenomes Reveals Hidden Associations with Chronic Diseases.</title>
        <authorList>
            <person name="Tisza M.J."/>
            <person name="Buck C.B."/>
        </authorList>
    </citation>
    <scope>NUCLEOTIDE SEQUENCE</scope>
    <source>
        <strain evidence="1">CtcyQ27</strain>
    </source>
</reference>
<name>A0A8S5UFL2_9CAUD</name>
<dbReference type="EMBL" id="BK016080">
    <property type="protein sequence ID" value="DAF93220.1"/>
    <property type="molecule type" value="Genomic_DNA"/>
</dbReference>
<organism evidence="1">
    <name type="scientific">Myoviridae sp. ctcyQ27</name>
    <dbReference type="NCBI Taxonomy" id="2825139"/>
    <lineage>
        <taxon>Viruses</taxon>
        <taxon>Duplodnaviria</taxon>
        <taxon>Heunggongvirae</taxon>
        <taxon>Uroviricota</taxon>
        <taxon>Caudoviricetes</taxon>
    </lineage>
</organism>
<sequence>MMNISCIINNSDYLKYHVIRIDSSKEKYQYKLMKSVSLNIMEEK</sequence>
<proteinExistence type="predicted"/>
<protein>
    <submittedName>
        <fullName evidence="1">Uncharacterized protein</fullName>
    </submittedName>
</protein>
<evidence type="ECO:0000313" key="1">
    <source>
        <dbReference type="EMBL" id="DAF93220.1"/>
    </source>
</evidence>